<keyword evidence="3" id="KW-1185">Reference proteome</keyword>
<gene>
    <name evidence="2" type="ORF">ACFFFU_05200</name>
</gene>
<organism evidence="2 3">
    <name type="scientific">Luteimonas padinae</name>
    <dbReference type="NCBI Taxonomy" id="1714359"/>
    <lineage>
        <taxon>Bacteria</taxon>
        <taxon>Pseudomonadati</taxon>
        <taxon>Pseudomonadota</taxon>
        <taxon>Gammaproteobacteria</taxon>
        <taxon>Lysobacterales</taxon>
        <taxon>Lysobacteraceae</taxon>
        <taxon>Luteimonas</taxon>
    </lineage>
</organism>
<name>A0ABV6SUM1_9GAMM</name>
<dbReference type="Proteomes" id="UP001589898">
    <property type="component" value="Unassembled WGS sequence"/>
</dbReference>
<dbReference type="RefSeq" id="WP_386659320.1">
    <property type="nucleotide sequence ID" value="NZ_JBHLTF010000024.1"/>
</dbReference>
<comment type="caution">
    <text evidence="2">The sequence shown here is derived from an EMBL/GenBank/DDBJ whole genome shotgun (WGS) entry which is preliminary data.</text>
</comment>
<accession>A0ABV6SUM1</accession>
<protein>
    <submittedName>
        <fullName evidence="2">Uncharacterized protein</fullName>
    </submittedName>
</protein>
<evidence type="ECO:0000256" key="1">
    <source>
        <dbReference type="SAM" id="MobiDB-lite"/>
    </source>
</evidence>
<feature type="region of interest" description="Disordered" evidence="1">
    <location>
        <begin position="131"/>
        <end position="162"/>
    </location>
</feature>
<sequence>MSAINIHRDLSLTGSITVKGGESAVFNLDGNATLDSASITGIDTLRTTGDATIGSNIHVRNIHSNGNVVLRGSASGTQVRARGNVTVSGGSSPVAIRANGRVSFSGGSGDLVESKTGVTVTGGGVNISSVRSEGPVNWTGKGGGANRVHANGPVEYSGGNRGTSLRTRGALSLPAGEVDEAVANGRVRHAAYGTVGAITAMGDVEMSKAGAGRVRTQGTTRITGYGGVGGLEGQGDLDVSGWVAVSGTIGGQIRGNGRNSVVDSVKVVPGYTVPITPVEQVVVDEVPEVVMPSARVDAWPLRELANYVFEVVDGRRQVTVASVSGIPDGRYVLAIRLDNNRRYPDWLCRPGDVKGEVCTAPVATICQGHSAQNGCVAGSGRNWELNGKSLARGVAWFDGDLVLGNGVYVNTFIATGNIRTSGSHRTLSPNYAGYEVSCADATPSGGSAAPDFKDLVPRNLCDTDARAMTGAPLGNIAYLAGGHAPGGGGFSGGDISLGASTRADGSVLAGNVLTTGGNTTVSGAIVSAAQGGGSNVAMGGSTTLDLTGGSDAYEPGQIPCGLVDCEDTSPGSDPTARRTRVLWTRYL</sequence>
<proteinExistence type="predicted"/>
<reference evidence="2 3" key="1">
    <citation type="submission" date="2024-09" db="EMBL/GenBank/DDBJ databases">
        <authorList>
            <person name="Sun Q."/>
            <person name="Mori K."/>
        </authorList>
    </citation>
    <scope>NUCLEOTIDE SEQUENCE [LARGE SCALE GENOMIC DNA]</scope>
    <source>
        <strain evidence="2 3">KCTC 52403</strain>
    </source>
</reference>
<evidence type="ECO:0000313" key="3">
    <source>
        <dbReference type="Proteomes" id="UP001589898"/>
    </source>
</evidence>
<evidence type="ECO:0000313" key="2">
    <source>
        <dbReference type="EMBL" id="MFC0717144.1"/>
    </source>
</evidence>
<dbReference type="EMBL" id="JBHLTF010000024">
    <property type="protein sequence ID" value="MFC0717144.1"/>
    <property type="molecule type" value="Genomic_DNA"/>
</dbReference>